<evidence type="ECO:0000256" key="1">
    <source>
        <dbReference type="PROSITE-ProRule" id="PRU00182"/>
    </source>
</evidence>
<dbReference type="InterPro" id="IPR040591">
    <property type="entry name" value="RqcP2_RBD"/>
</dbReference>
<dbReference type="PROSITE" id="PS50889">
    <property type="entry name" value="S4"/>
    <property type="match status" value="1"/>
</dbReference>
<dbReference type="Pfam" id="PF21278">
    <property type="entry name" value="YlmH_1st"/>
    <property type="match status" value="1"/>
</dbReference>
<accession>A0A1L8QRU9</accession>
<reference evidence="4 5" key="1">
    <citation type="submission" date="2014-12" db="EMBL/GenBank/DDBJ databases">
        <title>Draft genome sequences of 29 type strains of Enterococci.</title>
        <authorList>
            <person name="Zhong Z."/>
            <person name="Sun Z."/>
            <person name="Liu W."/>
            <person name="Zhang W."/>
            <person name="Zhang H."/>
        </authorList>
    </citation>
    <scope>NUCLEOTIDE SEQUENCE [LARGE SCALE GENOMIC DNA]</scope>
    <source>
        <strain evidence="4 5">DSM 17690</strain>
    </source>
</reference>
<dbReference type="SUPFAM" id="SSF55174">
    <property type="entry name" value="Alpha-L RNA-binding motif"/>
    <property type="match status" value="1"/>
</dbReference>
<reference evidence="3" key="3">
    <citation type="submission" date="2021-11" db="EMBL/GenBank/DDBJ databases">
        <authorList>
            <person name="Gilroy R."/>
        </authorList>
    </citation>
    <scope>NUCLEOTIDE SEQUENCE</scope>
    <source>
        <strain evidence="3">150</strain>
    </source>
</reference>
<evidence type="ECO:0000259" key="2">
    <source>
        <dbReference type="SMART" id="SM00363"/>
    </source>
</evidence>
<dbReference type="OrthoDB" id="9812787at2"/>
<protein>
    <submittedName>
        <fullName evidence="3">RNA-binding protein</fullName>
    </submittedName>
    <submittedName>
        <fullName evidence="4">S4 domain-containing protein</fullName>
    </submittedName>
</protein>
<dbReference type="EMBL" id="JXKD01000009">
    <property type="protein sequence ID" value="OJG10245.1"/>
    <property type="molecule type" value="Genomic_DNA"/>
</dbReference>
<keyword evidence="1" id="KW-0694">RNA-binding</keyword>
<dbReference type="Proteomes" id="UP000182149">
    <property type="component" value="Unassembled WGS sequence"/>
</dbReference>
<gene>
    <name evidence="3" type="ORF">K8V42_06975</name>
    <name evidence="4" type="ORF">RU93_GL002270</name>
</gene>
<dbReference type="CDD" id="cd00165">
    <property type="entry name" value="S4"/>
    <property type="match status" value="1"/>
</dbReference>
<dbReference type="GO" id="GO:0003723">
    <property type="term" value="F:RNA binding"/>
    <property type="evidence" value="ECO:0007669"/>
    <property type="project" value="UniProtKB-KW"/>
</dbReference>
<reference evidence="3" key="2">
    <citation type="journal article" date="2021" name="PeerJ">
        <title>Extensive microbial diversity within the chicken gut microbiome revealed by metagenomics and culture.</title>
        <authorList>
            <person name="Gilroy R."/>
            <person name="Ravi A."/>
            <person name="Getino M."/>
            <person name="Pursley I."/>
            <person name="Horton D.L."/>
            <person name="Alikhan N.F."/>
            <person name="Baker D."/>
            <person name="Gharbi K."/>
            <person name="Hall N."/>
            <person name="Watson M."/>
            <person name="Adriaenssens E.M."/>
            <person name="Foster-Nyarko E."/>
            <person name="Jarju S."/>
            <person name="Secka A."/>
            <person name="Antonio M."/>
            <person name="Oren A."/>
            <person name="Chaudhuri R.R."/>
            <person name="La Ragione R."/>
            <person name="Hildebrand F."/>
            <person name="Pallen M.J."/>
        </authorList>
    </citation>
    <scope>NUCLEOTIDE SEQUENCE</scope>
    <source>
        <strain evidence="3">150</strain>
    </source>
</reference>
<dbReference type="Gene3D" id="3.10.290.10">
    <property type="entry name" value="RNA-binding S4 domain"/>
    <property type="match status" value="1"/>
</dbReference>
<dbReference type="Gene3D" id="3.30.1370.160">
    <property type="match status" value="1"/>
</dbReference>
<dbReference type="EMBL" id="JAJJVO010000102">
    <property type="protein sequence ID" value="MCC9274017.1"/>
    <property type="molecule type" value="Genomic_DNA"/>
</dbReference>
<dbReference type="AlphaFoldDB" id="A0A1L8QRU9"/>
<organism evidence="4 5">
    <name type="scientific">Enterococcus aquimarinus</name>
    <dbReference type="NCBI Taxonomy" id="328396"/>
    <lineage>
        <taxon>Bacteria</taxon>
        <taxon>Bacillati</taxon>
        <taxon>Bacillota</taxon>
        <taxon>Bacilli</taxon>
        <taxon>Lactobacillales</taxon>
        <taxon>Enterococcaceae</taxon>
        <taxon>Enterococcus</taxon>
    </lineage>
</organism>
<dbReference type="SMART" id="SM00363">
    <property type="entry name" value="S4"/>
    <property type="match status" value="1"/>
</dbReference>
<dbReference type="STRING" id="328396.RU93_GL002270"/>
<dbReference type="Proteomes" id="UP000813384">
    <property type="component" value="Unassembled WGS sequence"/>
</dbReference>
<dbReference type="InterPro" id="IPR002942">
    <property type="entry name" value="S4_RNA-bd"/>
</dbReference>
<dbReference type="Pfam" id="PF01479">
    <property type="entry name" value="S4"/>
    <property type="match status" value="1"/>
</dbReference>
<dbReference type="InterPro" id="IPR036986">
    <property type="entry name" value="S4_RNA-bd_sf"/>
</dbReference>
<feature type="domain" description="RNA-binding S4" evidence="2">
    <location>
        <begin position="183"/>
        <end position="240"/>
    </location>
</feature>
<evidence type="ECO:0000313" key="4">
    <source>
        <dbReference type="EMBL" id="OJG10245.1"/>
    </source>
</evidence>
<dbReference type="InterPro" id="IPR048443">
    <property type="entry name" value="RqcP2_N"/>
</dbReference>
<name>A0A1L8QRU9_9ENTE</name>
<dbReference type="Pfam" id="PF17774">
    <property type="entry name" value="YlmH_RBD"/>
    <property type="match status" value="1"/>
</dbReference>
<dbReference type="Gene3D" id="3.30.70.330">
    <property type="match status" value="1"/>
</dbReference>
<keyword evidence="5" id="KW-1185">Reference proteome</keyword>
<evidence type="ECO:0000313" key="3">
    <source>
        <dbReference type="EMBL" id="MCC9274017.1"/>
    </source>
</evidence>
<dbReference type="RefSeq" id="WP_071874966.1">
    <property type="nucleotide sequence ID" value="NZ_JBHSHF010000015.1"/>
</dbReference>
<evidence type="ECO:0000313" key="5">
    <source>
        <dbReference type="Proteomes" id="UP000182149"/>
    </source>
</evidence>
<proteinExistence type="predicted"/>
<dbReference type="InterPro" id="IPR012677">
    <property type="entry name" value="Nucleotide-bd_a/b_plait_sf"/>
</dbReference>
<dbReference type="PANTHER" id="PTHR13633">
    <property type="entry name" value="MITOCHONDRIAL TRANSCRIPTION RESCUE FACTOR 1"/>
    <property type="match status" value="1"/>
</dbReference>
<sequence>MNTNVYQHFRHDEHPFIDLVGDWLEQVAFQYAPYLTDFLDPRQAYIVETLVAQESDLKFQFFGGYEAAERRRCMIYPEYYEATRDDFGISLFEINYPKKFTNLSHGKVLGTLIGSGVKREMFGDIISDGENWQVFVADEVSSFVQLQVTKMGNVAVRLEPKNYTQLLLPKDGWTQEKETVSSLRLDTVISTVFNISRQRSKQLIESGKIKVNWVESERPDFMLDLLDIVSIRGFGRLQIQSIEGKTKKEKIKLTLGVLRK</sequence>
<comment type="caution">
    <text evidence="4">The sequence shown here is derived from an EMBL/GenBank/DDBJ whole genome shotgun (WGS) entry which is preliminary data.</text>
</comment>
<dbReference type="PANTHER" id="PTHR13633:SF3">
    <property type="entry name" value="MITOCHONDRIAL TRANSCRIPTION RESCUE FACTOR 1"/>
    <property type="match status" value="1"/>
</dbReference>